<dbReference type="InterPro" id="IPR036010">
    <property type="entry name" value="2Fe-2S_ferredoxin-like_sf"/>
</dbReference>
<keyword evidence="16" id="KW-1185">Reference proteome</keyword>
<evidence type="ECO:0000256" key="12">
    <source>
        <dbReference type="ARBA" id="ARBA00023291"/>
    </source>
</evidence>
<dbReference type="FunFam" id="3.10.20.30:FF:000018">
    <property type="entry name" value="Succinate dehydrogenase iron-sulfur subunit"/>
    <property type="match status" value="1"/>
</dbReference>
<dbReference type="Proteomes" id="UP000184206">
    <property type="component" value="Unassembled WGS sequence"/>
</dbReference>
<dbReference type="InterPro" id="IPR012675">
    <property type="entry name" value="Beta-grasp_dom_sf"/>
</dbReference>
<dbReference type="GO" id="GO:0051537">
    <property type="term" value="F:2 iron, 2 sulfur cluster binding"/>
    <property type="evidence" value="ECO:0007669"/>
    <property type="project" value="UniProtKB-KW"/>
</dbReference>
<evidence type="ECO:0000256" key="13">
    <source>
        <dbReference type="ARBA" id="ARBA00034078"/>
    </source>
</evidence>
<dbReference type="PROSITE" id="PS51379">
    <property type="entry name" value="4FE4S_FER_2"/>
    <property type="match status" value="1"/>
</dbReference>
<dbReference type="InterPro" id="IPR025192">
    <property type="entry name" value="Succ_DH/fum_Rdtase_N"/>
</dbReference>
<evidence type="ECO:0000256" key="4">
    <source>
        <dbReference type="ARBA" id="ARBA00012792"/>
    </source>
</evidence>
<protein>
    <recommendedName>
        <fullName evidence="4">succinate dehydrogenase</fullName>
        <ecNumber evidence="4">1.3.5.1</ecNumber>
    </recommendedName>
</protein>
<keyword evidence="12" id="KW-0003">3Fe-4S</keyword>
<evidence type="ECO:0000256" key="9">
    <source>
        <dbReference type="ARBA" id="ARBA00023002"/>
    </source>
</evidence>
<dbReference type="STRING" id="1123231.SAMN02745189_00265"/>
<evidence type="ECO:0000313" key="16">
    <source>
        <dbReference type="Proteomes" id="UP000184206"/>
    </source>
</evidence>
<keyword evidence="6" id="KW-0816">Tricarboxylic acid cycle</keyword>
<dbReference type="PANTHER" id="PTHR11921">
    <property type="entry name" value="SUCCINATE DEHYDROGENASE IRON-SULFUR PROTEIN"/>
    <property type="match status" value="1"/>
</dbReference>
<dbReference type="EC" id="1.3.5.1" evidence="4"/>
<dbReference type="GO" id="GO:0009055">
    <property type="term" value="F:electron transfer activity"/>
    <property type="evidence" value="ECO:0007669"/>
    <property type="project" value="InterPro"/>
</dbReference>
<dbReference type="GO" id="GO:0008177">
    <property type="term" value="F:succinate dehydrogenase (quinone) activity"/>
    <property type="evidence" value="ECO:0007669"/>
    <property type="project" value="UniProtKB-EC"/>
</dbReference>
<keyword evidence="9" id="KW-0560">Oxidoreductase</keyword>
<dbReference type="NCBIfam" id="TIGR00384">
    <property type="entry name" value="dhsB"/>
    <property type="match status" value="1"/>
</dbReference>
<accession>A0A1M7AVD4</accession>
<dbReference type="SUPFAM" id="SSF54292">
    <property type="entry name" value="2Fe-2S ferredoxin-like"/>
    <property type="match status" value="1"/>
</dbReference>
<comment type="cofactor">
    <cofactor evidence="2">
        <name>[4Fe-4S] cluster</name>
        <dbReference type="ChEBI" id="CHEBI:49883"/>
    </cofactor>
</comment>
<dbReference type="InterPro" id="IPR017900">
    <property type="entry name" value="4Fe4S_Fe_S_CS"/>
</dbReference>
<comment type="cofactor">
    <cofactor evidence="13">
        <name>[2Fe-2S] cluster</name>
        <dbReference type="ChEBI" id="CHEBI:190135"/>
    </cofactor>
</comment>
<keyword evidence="11" id="KW-0411">Iron-sulfur</keyword>
<gene>
    <name evidence="15" type="ORF">SAMN02745189_00265</name>
</gene>
<keyword evidence="7" id="KW-0001">2Fe-2S</keyword>
<evidence type="ECO:0000256" key="7">
    <source>
        <dbReference type="ARBA" id="ARBA00022714"/>
    </source>
</evidence>
<dbReference type="FunFam" id="1.10.1060.10:FF:000005">
    <property type="entry name" value="Succinate dehydrogenase iron-sulfur subunit"/>
    <property type="match status" value="1"/>
</dbReference>
<dbReference type="InterPro" id="IPR009051">
    <property type="entry name" value="Helical_ferredxn"/>
</dbReference>
<evidence type="ECO:0000256" key="2">
    <source>
        <dbReference type="ARBA" id="ARBA00001966"/>
    </source>
</evidence>
<organism evidence="15 16">
    <name type="scientific">Lacicoccus alkaliphilus DSM 16010</name>
    <dbReference type="NCBI Taxonomy" id="1123231"/>
    <lineage>
        <taxon>Bacteria</taxon>
        <taxon>Bacillati</taxon>
        <taxon>Bacillota</taxon>
        <taxon>Bacilli</taxon>
        <taxon>Bacillales</taxon>
        <taxon>Salinicoccaceae</taxon>
        <taxon>Lacicoccus</taxon>
    </lineage>
</organism>
<reference evidence="15 16" key="1">
    <citation type="submission" date="2016-11" db="EMBL/GenBank/DDBJ databases">
        <authorList>
            <person name="Jaros S."/>
            <person name="Januszkiewicz K."/>
            <person name="Wedrychowicz H."/>
        </authorList>
    </citation>
    <scope>NUCLEOTIDE SEQUENCE [LARGE SCALE GENOMIC DNA]</scope>
    <source>
        <strain evidence="15 16">DSM 16010</strain>
    </source>
</reference>
<evidence type="ECO:0000313" key="15">
    <source>
        <dbReference type="EMBL" id="SHL46682.1"/>
    </source>
</evidence>
<feature type="domain" description="4Fe-4S ferredoxin-type" evidence="14">
    <location>
        <begin position="146"/>
        <end position="174"/>
    </location>
</feature>
<dbReference type="Pfam" id="PF13085">
    <property type="entry name" value="Fer2_3"/>
    <property type="match status" value="1"/>
</dbReference>
<evidence type="ECO:0000256" key="5">
    <source>
        <dbReference type="ARBA" id="ARBA00022485"/>
    </source>
</evidence>
<evidence type="ECO:0000259" key="14">
    <source>
        <dbReference type="PROSITE" id="PS51379"/>
    </source>
</evidence>
<dbReference type="OrthoDB" id="9804391at2"/>
<keyword evidence="5" id="KW-0004">4Fe-4S</keyword>
<dbReference type="EMBL" id="FRCF01000002">
    <property type="protein sequence ID" value="SHL46682.1"/>
    <property type="molecule type" value="Genomic_DNA"/>
</dbReference>
<dbReference type="GO" id="GO:0051539">
    <property type="term" value="F:4 iron, 4 sulfur cluster binding"/>
    <property type="evidence" value="ECO:0007669"/>
    <property type="project" value="UniProtKB-KW"/>
</dbReference>
<proteinExistence type="inferred from homology"/>
<dbReference type="AlphaFoldDB" id="A0A1M7AVD4"/>
<dbReference type="GO" id="GO:0022904">
    <property type="term" value="P:respiratory electron transport chain"/>
    <property type="evidence" value="ECO:0007669"/>
    <property type="project" value="TreeGrafter"/>
</dbReference>
<dbReference type="InterPro" id="IPR050573">
    <property type="entry name" value="SDH/FRD_Iron-Sulfur"/>
</dbReference>
<sequence>MAENKSIKLSVKRQENPESSPYWEDFEVPYRENMNVISALMEVQRNPVNAKGEKTTPVTWDMSCLEEVCGACSMVINGTARQSCTALIDQFEQPIKLEPMSTFPIVKDLQIDRSFMFDSLKRVQAWVPIDGTYDLGPGPRMPEKKRQTAYELSKCMTCGVCLEVCPNVNDKSKFMGAAAVSQVRLFNLHPTGSMNKNERLDALMGVGGVSECGMAQNCVKACPQGIPLTTSIAAMQRETTFHAFKSFFGSDHQVD</sequence>
<dbReference type="InterPro" id="IPR017896">
    <property type="entry name" value="4Fe4S_Fe-S-bd"/>
</dbReference>
<dbReference type="NCBIfam" id="NF006391">
    <property type="entry name" value="PRK08640.1"/>
    <property type="match status" value="1"/>
</dbReference>
<evidence type="ECO:0000256" key="11">
    <source>
        <dbReference type="ARBA" id="ARBA00023014"/>
    </source>
</evidence>
<evidence type="ECO:0000256" key="1">
    <source>
        <dbReference type="ARBA" id="ARBA00001927"/>
    </source>
</evidence>
<dbReference type="InterPro" id="IPR004489">
    <property type="entry name" value="Succ_DH/fum_Rdtase_Fe-S"/>
</dbReference>
<evidence type="ECO:0000256" key="3">
    <source>
        <dbReference type="ARBA" id="ARBA00009433"/>
    </source>
</evidence>
<dbReference type="GO" id="GO:0051538">
    <property type="term" value="F:3 iron, 4 sulfur cluster binding"/>
    <property type="evidence" value="ECO:0007669"/>
    <property type="project" value="UniProtKB-KW"/>
</dbReference>
<dbReference type="GO" id="GO:0006099">
    <property type="term" value="P:tricarboxylic acid cycle"/>
    <property type="evidence" value="ECO:0007669"/>
    <property type="project" value="UniProtKB-KW"/>
</dbReference>
<dbReference type="SUPFAM" id="SSF46548">
    <property type="entry name" value="alpha-helical ferredoxin"/>
    <property type="match status" value="1"/>
</dbReference>
<dbReference type="RefSeq" id="WP_084669811.1">
    <property type="nucleotide sequence ID" value="NZ_FRCF01000002.1"/>
</dbReference>
<evidence type="ECO:0000256" key="8">
    <source>
        <dbReference type="ARBA" id="ARBA00022723"/>
    </source>
</evidence>
<keyword evidence="10" id="KW-0408">Iron</keyword>
<name>A0A1M7AVD4_9BACL</name>
<comment type="cofactor">
    <cofactor evidence="1">
        <name>[3Fe-4S] cluster</name>
        <dbReference type="ChEBI" id="CHEBI:21137"/>
    </cofactor>
</comment>
<dbReference type="Gene3D" id="1.10.1060.10">
    <property type="entry name" value="Alpha-helical ferredoxin"/>
    <property type="match status" value="1"/>
</dbReference>
<dbReference type="PANTHER" id="PTHR11921:SF29">
    <property type="entry name" value="SUCCINATE DEHYDROGENASE [UBIQUINONE] IRON-SULFUR SUBUNIT, MITOCHONDRIAL"/>
    <property type="match status" value="1"/>
</dbReference>
<dbReference type="GO" id="GO:0046872">
    <property type="term" value="F:metal ion binding"/>
    <property type="evidence" value="ECO:0007669"/>
    <property type="project" value="UniProtKB-KW"/>
</dbReference>
<dbReference type="Pfam" id="PF13183">
    <property type="entry name" value="Fer4_8"/>
    <property type="match status" value="1"/>
</dbReference>
<evidence type="ECO:0000256" key="6">
    <source>
        <dbReference type="ARBA" id="ARBA00022532"/>
    </source>
</evidence>
<dbReference type="Gene3D" id="3.10.20.30">
    <property type="match status" value="1"/>
</dbReference>
<keyword evidence="8" id="KW-0479">Metal-binding</keyword>
<comment type="similarity">
    <text evidence="3">Belongs to the succinate dehydrogenase/fumarate reductase iron-sulfur protein family.</text>
</comment>
<dbReference type="PROSITE" id="PS00198">
    <property type="entry name" value="4FE4S_FER_1"/>
    <property type="match status" value="1"/>
</dbReference>
<evidence type="ECO:0000256" key="10">
    <source>
        <dbReference type="ARBA" id="ARBA00023004"/>
    </source>
</evidence>